<dbReference type="GO" id="GO:0016740">
    <property type="term" value="F:transferase activity"/>
    <property type="evidence" value="ECO:0007669"/>
    <property type="project" value="UniProtKB-KW"/>
</dbReference>
<keyword evidence="3" id="KW-0436">Ligase</keyword>
<dbReference type="Proteomes" id="UP000201838">
    <property type="component" value="Unassembled WGS sequence"/>
</dbReference>
<sequence length="449" mass="46664">MAVFQTVGASGAPLESALSLRDQLASGDLKALALVDRCISRIEAREADVRAWVWVDFELARDEARRLDAHRAAGGVLGPLHGVPVGLKDVIDTAGIATENGCALDKGRVPERDAFVAERLRAAGAIMMGKTVTTELAYFTPGKTRNPHDLGHTPGGSSSGSAAAVADGMVPLAVGTQTGGSVVRPASFCGVTGFKPTFGAIPRRGVLNQSETLDTLGVFAADPLSAAMAAEVLFGHDPADAATRSIEAPALLAPARADLGRSPRFAFLRPQAWSRVEPEYRTALEAFAAGLGEAVMVRDLPDVFQTAEANRRLINFAEMAVNFQHYVERDVSALGAETQAAIAEGRAIAAADYEAAKGCRAALNAALAGIFEAVDAILCPSSLGQAPVGLASTGDSVMNGLWTMAGTPAINLPLLRATSGLPLGVQLVGRVGEDAGMLQIANWLYARMA</sequence>
<dbReference type="PANTHER" id="PTHR11895">
    <property type="entry name" value="TRANSAMIDASE"/>
    <property type="match status" value="1"/>
</dbReference>
<feature type="domain" description="Amidase" evidence="2">
    <location>
        <begin position="34"/>
        <end position="437"/>
    </location>
</feature>
<evidence type="ECO:0000313" key="3">
    <source>
        <dbReference type="EMBL" id="SMX23759.1"/>
    </source>
</evidence>
<name>A0A238IZ43_9RHOB</name>
<protein>
    <submittedName>
        <fullName evidence="3">Glutamyl-tRNA(Gln) amidotransferase subunit A</fullName>
        <ecNumber evidence="3">6.3.5.-</ecNumber>
    </submittedName>
</protein>
<evidence type="ECO:0000256" key="1">
    <source>
        <dbReference type="SAM" id="MobiDB-lite"/>
    </source>
</evidence>
<dbReference type="EMBL" id="FXXQ01000005">
    <property type="protein sequence ID" value="SMX23759.1"/>
    <property type="molecule type" value="Genomic_DNA"/>
</dbReference>
<evidence type="ECO:0000313" key="4">
    <source>
        <dbReference type="Proteomes" id="UP000201838"/>
    </source>
</evidence>
<dbReference type="InterPro" id="IPR000120">
    <property type="entry name" value="Amidase"/>
</dbReference>
<dbReference type="SUPFAM" id="SSF75304">
    <property type="entry name" value="Amidase signature (AS) enzymes"/>
    <property type="match status" value="1"/>
</dbReference>
<dbReference type="OrthoDB" id="9777859at2"/>
<dbReference type="AlphaFoldDB" id="A0A238IZ43"/>
<accession>A0A238IZ43</accession>
<reference evidence="4" key="1">
    <citation type="submission" date="2017-05" db="EMBL/GenBank/DDBJ databases">
        <authorList>
            <person name="Rodrigo-Torres L."/>
            <person name="Arahal R. D."/>
            <person name="Lucena T."/>
        </authorList>
    </citation>
    <scope>NUCLEOTIDE SEQUENCE [LARGE SCALE GENOMIC DNA]</scope>
    <source>
        <strain evidence="4">CECT 8489</strain>
    </source>
</reference>
<keyword evidence="4" id="KW-1185">Reference proteome</keyword>
<dbReference type="GO" id="GO:0016874">
    <property type="term" value="F:ligase activity"/>
    <property type="evidence" value="ECO:0007669"/>
    <property type="project" value="UniProtKB-KW"/>
</dbReference>
<dbReference type="Gene3D" id="3.90.1300.10">
    <property type="entry name" value="Amidase signature (AS) domain"/>
    <property type="match status" value="1"/>
</dbReference>
<dbReference type="PANTHER" id="PTHR11895:SF151">
    <property type="entry name" value="GLUTAMYL-TRNA(GLN) AMIDOTRANSFERASE SUBUNIT A"/>
    <property type="match status" value="1"/>
</dbReference>
<feature type="region of interest" description="Disordered" evidence="1">
    <location>
        <begin position="143"/>
        <end position="162"/>
    </location>
</feature>
<keyword evidence="3" id="KW-0808">Transferase</keyword>
<dbReference type="EC" id="6.3.5.-" evidence="3"/>
<gene>
    <name evidence="3" type="primary">gatA_3</name>
    <name evidence="3" type="ORF">BOA8489_01871</name>
</gene>
<proteinExistence type="predicted"/>
<dbReference type="InterPro" id="IPR036928">
    <property type="entry name" value="AS_sf"/>
</dbReference>
<evidence type="ECO:0000259" key="2">
    <source>
        <dbReference type="Pfam" id="PF01425"/>
    </source>
</evidence>
<dbReference type="InterPro" id="IPR023631">
    <property type="entry name" value="Amidase_dom"/>
</dbReference>
<organism evidence="3 4">
    <name type="scientific">Boseongicola aestuarii</name>
    <dbReference type="NCBI Taxonomy" id="1470561"/>
    <lineage>
        <taxon>Bacteria</taxon>
        <taxon>Pseudomonadati</taxon>
        <taxon>Pseudomonadota</taxon>
        <taxon>Alphaproteobacteria</taxon>
        <taxon>Rhodobacterales</taxon>
        <taxon>Paracoccaceae</taxon>
        <taxon>Boseongicola</taxon>
    </lineage>
</organism>
<dbReference type="RefSeq" id="WP_093973733.1">
    <property type="nucleotide sequence ID" value="NZ_FXXQ01000005.1"/>
</dbReference>
<dbReference type="Pfam" id="PF01425">
    <property type="entry name" value="Amidase"/>
    <property type="match status" value="1"/>
</dbReference>